<keyword evidence="10" id="KW-1185">Reference proteome</keyword>
<dbReference type="GO" id="GO:0016020">
    <property type="term" value="C:membrane"/>
    <property type="evidence" value="ECO:0007669"/>
    <property type="project" value="UniProtKB-SubCell"/>
</dbReference>
<evidence type="ECO:0000313" key="10">
    <source>
        <dbReference type="Proteomes" id="UP000029669"/>
    </source>
</evidence>
<protein>
    <submittedName>
        <fullName evidence="9">Spore germination protein</fullName>
    </submittedName>
</protein>
<dbReference type="AlphaFoldDB" id="A0A097AUB4"/>
<feature type="transmembrane region" description="Helical" evidence="8">
    <location>
        <begin position="336"/>
        <end position="356"/>
    </location>
</feature>
<organism evidence="9 10">
    <name type="scientific">Thermoanaerobacter kivui</name>
    <name type="common">Acetogenium kivui</name>
    <dbReference type="NCBI Taxonomy" id="2325"/>
    <lineage>
        <taxon>Bacteria</taxon>
        <taxon>Bacillati</taxon>
        <taxon>Bacillota</taxon>
        <taxon>Clostridia</taxon>
        <taxon>Thermoanaerobacterales</taxon>
        <taxon>Thermoanaerobacteraceae</taxon>
        <taxon>Thermoanaerobacter</taxon>
    </lineage>
</organism>
<keyword evidence="4" id="KW-0309">Germination</keyword>
<sequence length="369" mass="41898">MIKNNDKISANQVCILLFTTMVGAGILSLPADVSKEAGPNGLIAILAGGFISLFFARMILYISSSFATETFVEYTAKLITKPISVIVSITLTIYFMIFVSLDARIFGEVLKIYLLPSTPIEIIILTMLFTSAYLVRYGLEPIARMSEILFPIIVIPLMLLFLPALTDVDVSNFLPIMRIPFCKFLKGILLTTYSFVGFEILYMLFPYVFDSNKLRKSVNVAMISTMLFYMYITFFVIGIFGYKETKEQLWPFLTLIKSLNFPVFFIENVDGIVMGIWTFTIFTSIYSFHYFAVLTISKIVKSREHSYFVLPLIPIMYSMALIPDSIVTVYKYAGYVSQYMSIFFIAILPVVLFIILKLKKAGAKDEEKT</sequence>
<dbReference type="Proteomes" id="UP000029669">
    <property type="component" value="Chromosome"/>
</dbReference>
<dbReference type="Gene3D" id="1.20.1740.10">
    <property type="entry name" value="Amino acid/polyamine transporter I"/>
    <property type="match status" value="1"/>
</dbReference>
<evidence type="ECO:0000313" key="9">
    <source>
        <dbReference type="EMBL" id="AIS53414.1"/>
    </source>
</evidence>
<dbReference type="OrthoDB" id="2716906at2"/>
<evidence type="ECO:0000256" key="8">
    <source>
        <dbReference type="SAM" id="Phobius"/>
    </source>
</evidence>
<dbReference type="RefSeq" id="WP_049685988.1">
    <property type="nucleotide sequence ID" value="NZ_CP009170.1"/>
</dbReference>
<dbReference type="PANTHER" id="PTHR34975:SF2">
    <property type="entry name" value="SPORE GERMINATION PROTEIN A2"/>
    <property type="match status" value="1"/>
</dbReference>
<feature type="transmembrane region" description="Helical" evidence="8">
    <location>
        <begin position="113"/>
        <end position="136"/>
    </location>
</feature>
<reference evidence="10" key="1">
    <citation type="journal article" date="2015" name="Genome Announc.">
        <title>Whole-Genome Sequences of 80 Environmental and Clinical Isolates of Burkholderia pseudomallei.</title>
        <authorList>
            <person name="Johnson S.L."/>
            <person name="Baker A.L."/>
            <person name="Chain P.S."/>
            <person name="Currie B.J."/>
            <person name="Daligault H.E."/>
            <person name="Davenport K.W."/>
            <person name="Davis C.B."/>
            <person name="Inglis T.J."/>
            <person name="Kaestli M."/>
            <person name="Koren S."/>
            <person name="Mayo M."/>
            <person name="Merritt A.J."/>
            <person name="Price E.P."/>
            <person name="Sarovich D.S."/>
            <person name="Warner J."/>
            <person name="Rosovitz M.J."/>
        </authorList>
    </citation>
    <scope>NUCLEOTIDE SEQUENCE [LARGE SCALE GENOMIC DNA]</scope>
    <source>
        <strain evidence="10">DSM 2030</strain>
    </source>
</reference>
<feature type="transmembrane region" description="Helical" evidence="8">
    <location>
        <begin position="82"/>
        <end position="101"/>
    </location>
</feature>
<comment type="subcellular location">
    <subcellularLocation>
        <location evidence="1">Membrane</location>
        <topology evidence="1">Multi-pass membrane protein</topology>
    </subcellularLocation>
</comment>
<keyword evidence="6 8" id="KW-1133">Transmembrane helix</keyword>
<feature type="transmembrane region" description="Helical" evidence="8">
    <location>
        <begin position="187"/>
        <end position="209"/>
    </location>
</feature>
<evidence type="ECO:0000256" key="4">
    <source>
        <dbReference type="ARBA" id="ARBA00022544"/>
    </source>
</evidence>
<feature type="transmembrane region" description="Helical" evidence="8">
    <location>
        <begin position="221"/>
        <end position="242"/>
    </location>
</feature>
<evidence type="ECO:0000256" key="3">
    <source>
        <dbReference type="ARBA" id="ARBA00022448"/>
    </source>
</evidence>
<dbReference type="InterPro" id="IPR004761">
    <property type="entry name" value="Spore_GerAB"/>
</dbReference>
<dbReference type="GO" id="GO:0009847">
    <property type="term" value="P:spore germination"/>
    <property type="evidence" value="ECO:0007669"/>
    <property type="project" value="InterPro"/>
</dbReference>
<feature type="transmembrane region" description="Helical" evidence="8">
    <location>
        <begin position="148"/>
        <end position="166"/>
    </location>
</feature>
<dbReference type="NCBIfam" id="TIGR00912">
    <property type="entry name" value="2A0309"/>
    <property type="match status" value="1"/>
</dbReference>
<gene>
    <name evidence="9" type="ORF">TKV_c22860</name>
</gene>
<name>A0A097AUB4_THEKI</name>
<keyword evidence="7 8" id="KW-0472">Membrane</keyword>
<comment type="similarity">
    <text evidence="2">Belongs to the amino acid-polyamine-organocation (APC) superfamily. Spore germination protein (SGP) (TC 2.A.3.9) family.</text>
</comment>
<dbReference type="eggNOG" id="COG0531">
    <property type="taxonomic scope" value="Bacteria"/>
</dbReference>
<dbReference type="KEGG" id="tki:TKV_c22860"/>
<feature type="transmembrane region" description="Helical" evidence="8">
    <location>
        <begin position="41"/>
        <end position="62"/>
    </location>
</feature>
<dbReference type="EMBL" id="CP009170">
    <property type="protein sequence ID" value="AIS53414.1"/>
    <property type="molecule type" value="Genomic_DNA"/>
</dbReference>
<evidence type="ECO:0000256" key="2">
    <source>
        <dbReference type="ARBA" id="ARBA00007998"/>
    </source>
</evidence>
<keyword evidence="5 8" id="KW-0812">Transmembrane</keyword>
<proteinExistence type="inferred from homology"/>
<dbReference type="Pfam" id="PF03845">
    <property type="entry name" value="Spore_permease"/>
    <property type="match status" value="1"/>
</dbReference>
<dbReference type="STRING" id="2325.TKV_c22860"/>
<dbReference type="HOGENOM" id="CLU_047547_0_2_9"/>
<evidence type="ECO:0000256" key="6">
    <source>
        <dbReference type="ARBA" id="ARBA00022989"/>
    </source>
</evidence>
<evidence type="ECO:0000256" key="1">
    <source>
        <dbReference type="ARBA" id="ARBA00004141"/>
    </source>
</evidence>
<accession>A0A097AUB4</accession>
<evidence type="ECO:0000256" key="7">
    <source>
        <dbReference type="ARBA" id="ARBA00023136"/>
    </source>
</evidence>
<dbReference type="PANTHER" id="PTHR34975">
    <property type="entry name" value="SPORE GERMINATION PROTEIN A2"/>
    <property type="match status" value="1"/>
</dbReference>
<feature type="transmembrane region" description="Helical" evidence="8">
    <location>
        <begin position="308"/>
        <end position="330"/>
    </location>
</feature>
<feature type="transmembrane region" description="Helical" evidence="8">
    <location>
        <begin position="272"/>
        <end position="296"/>
    </location>
</feature>
<evidence type="ECO:0000256" key="5">
    <source>
        <dbReference type="ARBA" id="ARBA00022692"/>
    </source>
</evidence>
<keyword evidence="3" id="KW-0813">Transport</keyword>
<feature type="transmembrane region" description="Helical" evidence="8">
    <location>
        <begin position="12"/>
        <end position="29"/>
    </location>
</feature>